<gene>
    <name evidence="1" type="ORF">FRZ40_17020</name>
</gene>
<dbReference type="EMBL" id="VOQS01000002">
    <property type="protein sequence ID" value="TXC85526.1"/>
    <property type="molecule type" value="Genomic_DNA"/>
</dbReference>
<dbReference type="RefSeq" id="WP_147234900.1">
    <property type="nucleotide sequence ID" value="NZ_VOQS01000002.1"/>
</dbReference>
<evidence type="ECO:0000313" key="1">
    <source>
        <dbReference type="EMBL" id="TXC85526.1"/>
    </source>
</evidence>
<sequence>MELSEFITETLVQIQTGVRDEIAKQNALGVSGAINPVFGDEVHAEHLQKVEFDVAVTVTVTDKSNGGGKAGIKVFSIELGGELSKSAEQSTASRVKFAIPVVPPVEFLKRQ</sequence>
<organism evidence="1 2">
    <name type="scientific">Paraburkholderia azotifigens</name>
    <dbReference type="NCBI Taxonomy" id="2057004"/>
    <lineage>
        <taxon>Bacteria</taxon>
        <taxon>Pseudomonadati</taxon>
        <taxon>Pseudomonadota</taxon>
        <taxon>Betaproteobacteria</taxon>
        <taxon>Burkholderiales</taxon>
        <taxon>Burkholderiaceae</taxon>
        <taxon>Paraburkholderia</taxon>
    </lineage>
</organism>
<dbReference type="Proteomes" id="UP000321776">
    <property type="component" value="Unassembled WGS sequence"/>
</dbReference>
<evidence type="ECO:0000313" key="2">
    <source>
        <dbReference type="Proteomes" id="UP000321776"/>
    </source>
</evidence>
<dbReference type="AlphaFoldDB" id="A0A5C6VLX4"/>
<proteinExistence type="predicted"/>
<comment type="caution">
    <text evidence="1">The sequence shown here is derived from an EMBL/GenBank/DDBJ whole genome shotgun (WGS) entry which is preliminary data.</text>
</comment>
<protein>
    <submittedName>
        <fullName evidence="1">Uncharacterized protein</fullName>
    </submittedName>
</protein>
<accession>A0A5C6VLX4</accession>
<reference evidence="1 2" key="1">
    <citation type="journal article" date="2018" name="Int. J. Syst. Evol. Microbiol.">
        <title>Paraburkholderia azotifigens sp. nov., a nitrogen-fixing bacterium isolated from paddy soil.</title>
        <authorList>
            <person name="Choi G.M."/>
            <person name="Im W.T."/>
        </authorList>
    </citation>
    <scope>NUCLEOTIDE SEQUENCE [LARGE SCALE GENOMIC DNA]</scope>
    <source>
        <strain evidence="1 2">NF 2-5-3</strain>
    </source>
</reference>
<name>A0A5C6VLX4_9BURK</name>